<evidence type="ECO:0000256" key="7">
    <source>
        <dbReference type="ARBA" id="ARBA00022989"/>
    </source>
</evidence>
<feature type="transmembrane region" description="Helical" evidence="9">
    <location>
        <begin position="199"/>
        <end position="218"/>
    </location>
</feature>
<keyword evidence="7 9" id="KW-1133">Transmembrane helix</keyword>
<feature type="transmembrane region" description="Helical" evidence="9">
    <location>
        <begin position="155"/>
        <end position="173"/>
    </location>
</feature>
<proteinExistence type="inferred from homology"/>
<evidence type="ECO:0000313" key="11">
    <source>
        <dbReference type="Proteomes" id="UP000234781"/>
    </source>
</evidence>
<dbReference type="Gene3D" id="1.20.1740.10">
    <property type="entry name" value="Amino acid/polyamine transporter I"/>
    <property type="match status" value="1"/>
</dbReference>
<evidence type="ECO:0000313" key="10">
    <source>
        <dbReference type="EMBL" id="WOS98128.1"/>
    </source>
</evidence>
<feature type="transmembrane region" description="Helical" evidence="9">
    <location>
        <begin position="318"/>
        <end position="335"/>
    </location>
</feature>
<reference evidence="11" key="1">
    <citation type="submission" date="2017-12" db="EMBL/GenBank/DDBJ databases">
        <title>Phylogenetic diversity of female urinary microbiome.</title>
        <authorList>
            <person name="Thomas-White K."/>
            <person name="Wolfe A.J."/>
        </authorList>
    </citation>
    <scope>NUCLEOTIDE SEQUENCE [LARGE SCALE GENOMIC DNA]</scope>
    <source>
        <strain evidence="11">UMB0023</strain>
    </source>
</reference>
<comment type="subcellular location">
    <subcellularLocation>
        <location evidence="9">Cell inner membrane</location>
        <topology evidence="9">Multi-pass membrane protein</topology>
    </subcellularLocation>
    <subcellularLocation>
        <location evidence="1">Cell membrane</location>
        <topology evidence="1">Multi-pass membrane protein</topology>
    </subcellularLocation>
</comment>
<protein>
    <recommendedName>
        <fullName evidence="9">Branched-chain amino acid transport system carrier protein</fullName>
    </recommendedName>
</protein>
<dbReference type="GO" id="GO:0015818">
    <property type="term" value="P:isoleucine transport"/>
    <property type="evidence" value="ECO:0007669"/>
    <property type="project" value="TreeGrafter"/>
</dbReference>
<dbReference type="InterPro" id="IPR004685">
    <property type="entry name" value="Brnchd-chn_aa_trnsp_Livcs"/>
</dbReference>
<dbReference type="GO" id="GO:0015820">
    <property type="term" value="P:L-leucine transport"/>
    <property type="evidence" value="ECO:0007669"/>
    <property type="project" value="TreeGrafter"/>
</dbReference>
<evidence type="ECO:0000256" key="8">
    <source>
        <dbReference type="ARBA" id="ARBA00023136"/>
    </source>
</evidence>
<keyword evidence="5 9" id="KW-0812">Transmembrane</keyword>
<evidence type="ECO:0000256" key="3">
    <source>
        <dbReference type="ARBA" id="ARBA00022448"/>
    </source>
</evidence>
<dbReference type="PANTHER" id="PTHR30588:SF0">
    <property type="entry name" value="BRANCHED-CHAIN AMINO ACID PERMEASE BRNQ"/>
    <property type="match status" value="1"/>
</dbReference>
<dbReference type="AlphaFoldDB" id="A0A9X7I3F0"/>
<feature type="transmembrane region" description="Helical" evidence="9">
    <location>
        <begin position="238"/>
        <end position="264"/>
    </location>
</feature>
<dbReference type="Pfam" id="PF05525">
    <property type="entry name" value="Branch_AA_trans"/>
    <property type="match status" value="1"/>
</dbReference>
<comment type="similarity">
    <text evidence="2 9">Belongs to the branched chain amino acid transporter family.</text>
</comment>
<dbReference type="PANTHER" id="PTHR30588">
    <property type="entry name" value="BRANCHED-CHAIN AMINO ACID TRANSPORT SYSTEM 2 CARRIER PROTEIN"/>
    <property type="match status" value="1"/>
</dbReference>
<evidence type="ECO:0000256" key="4">
    <source>
        <dbReference type="ARBA" id="ARBA00022475"/>
    </source>
</evidence>
<evidence type="ECO:0000256" key="6">
    <source>
        <dbReference type="ARBA" id="ARBA00022970"/>
    </source>
</evidence>
<evidence type="ECO:0000256" key="2">
    <source>
        <dbReference type="ARBA" id="ARBA00008540"/>
    </source>
</evidence>
<feature type="transmembrane region" description="Helical" evidence="9">
    <location>
        <begin position="375"/>
        <end position="393"/>
    </location>
</feature>
<dbReference type="GO" id="GO:0015188">
    <property type="term" value="F:L-isoleucine transmembrane transporter activity"/>
    <property type="evidence" value="ECO:0007669"/>
    <property type="project" value="TreeGrafter"/>
</dbReference>
<evidence type="ECO:0000256" key="9">
    <source>
        <dbReference type="RuleBase" id="RU362122"/>
    </source>
</evidence>
<dbReference type="EMBL" id="CP136962">
    <property type="protein sequence ID" value="WOS98128.1"/>
    <property type="molecule type" value="Genomic_DNA"/>
</dbReference>
<feature type="transmembrane region" description="Helical" evidence="9">
    <location>
        <begin position="341"/>
        <end position="363"/>
    </location>
</feature>
<feature type="transmembrane region" description="Helical" evidence="9">
    <location>
        <begin position="284"/>
        <end position="306"/>
    </location>
</feature>
<evidence type="ECO:0000256" key="1">
    <source>
        <dbReference type="ARBA" id="ARBA00004651"/>
    </source>
</evidence>
<organism evidence="10 11">
    <name type="scientific">Neisseria perflava</name>
    <dbReference type="NCBI Taxonomy" id="33053"/>
    <lineage>
        <taxon>Bacteria</taxon>
        <taxon>Pseudomonadati</taxon>
        <taxon>Pseudomonadota</taxon>
        <taxon>Betaproteobacteria</taxon>
        <taxon>Neisseriales</taxon>
        <taxon>Neisseriaceae</taxon>
        <taxon>Neisseria</taxon>
    </lineage>
</organism>
<feature type="transmembrane region" description="Helical" evidence="9">
    <location>
        <begin position="43"/>
        <end position="68"/>
    </location>
</feature>
<comment type="function">
    <text evidence="9">Component of the transport system for branched-chain amino acids.</text>
</comment>
<keyword evidence="11" id="KW-1185">Reference proteome</keyword>
<dbReference type="GO" id="GO:0005886">
    <property type="term" value="C:plasma membrane"/>
    <property type="evidence" value="ECO:0007669"/>
    <property type="project" value="UniProtKB-SubCell"/>
</dbReference>
<evidence type="ECO:0000256" key="5">
    <source>
        <dbReference type="ARBA" id="ARBA00022692"/>
    </source>
</evidence>
<feature type="transmembrane region" description="Helical" evidence="9">
    <location>
        <begin position="80"/>
        <end position="101"/>
    </location>
</feature>
<gene>
    <name evidence="10" type="primary">brnQ</name>
    <name evidence="10" type="ORF">CYJ98_000260</name>
</gene>
<reference evidence="10 11" key="2">
    <citation type="submission" date="2023-10" db="EMBL/GenBank/DDBJ databases">
        <authorList>
            <person name="Choi B."/>
        </authorList>
    </citation>
    <scope>NUCLEOTIDE SEQUENCE [LARGE SCALE GENOMIC DNA]</scope>
    <source>
        <strain evidence="10 11">UMB0023</strain>
    </source>
</reference>
<keyword evidence="3 9" id="KW-0813">Transport</keyword>
<dbReference type="GO" id="GO:0005304">
    <property type="term" value="F:L-valine transmembrane transporter activity"/>
    <property type="evidence" value="ECO:0007669"/>
    <property type="project" value="TreeGrafter"/>
</dbReference>
<keyword evidence="6 9" id="KW-0029">Amino-acid transport</keyword>
<dbReference type="GO" id="GO:0015190">
    <property type="term" value="F:L-leucine transmembrane transporter activity"/>
    <property type="evidence" value="ECO:0007669"/>
    <property type="project" value="TreeGrafter"/>
</dbReference>
<dbReference type="NCBIfam" id="TIGR00796">
    <property type="entry name" value="livcs"/>
    <property type="match status" value="1"/>
</dbReference>
<name>A0A9X7I3F0_NEIPE</name>
<dbReference type="RefSeq" id="WP_101755841.1">
    <property type="nucleotide sequence ID" value="NZ_CP136962.1"/>
</dbReference>
<dbReference type="Proteomes" id="UP000234781">
    <property type="component" value="Chromosome"/>
</dbReference>
<feature type="transmembrane region" description="Helical" evidence="9">
    <location>
        <begin position="413"/>
        <end position="434"/>
    </location>
</feature>
<accession>A0A9X7I3F0</accession>
<keyword evidence="4" id="KW-1003">Cell membrane</keyword>
<feature type="transmembrane region" description="Helical" evidence="9">
    <location>
        <begin position="121"/>
        <end position="143"/>
    </location>
</feature>
<sequence>MNSTTSRSKASLWAVGLMLFALFFGAGNLIYPAYLGQQAGENWLSAMFGFLLTGAGLPLLGVIAVGYSGSRDVEALASRVAPWYGVTFAAALYLAIGPLFAMPRTATVSFETAISPFIDESWKNIALAVFSLVFFGMTYWLSISPGKLVDRIGKILTPVLLLAIAILVGYAAINPMGMPQAAQGDFATHPLVKGILEGYGTMDALASLVFAIIVIDAVRAMGVDNRADLLKTTTISGVLAASCLAVVYLFIGYMGATGVAGIGLQENGASVLSKTAQHYFGTAGIVLLGVMVLLACLSTAVGLITSCAEYFNRLCPGISYKVFVILNTVVSILLANKGLSAILQFSIPMLMLLYPLTIVIILLALTDKLFGGSRIVYFCTMMAALMVGLLDAYKAAFGLDADTAAAIERALPFYNIGLGWVVPSLACFILGCILNEALKKKA</sequence>
<keyword evidence="8 9" id="KW-0472">Membrane</keyword>
<feature type="transmembrane region" description="Helical" evidence="9">
    <location>
        <begin position="12"/>
        <end position="31"/>
    </location>
</feature>